<dbReference type="SUPFAM" id="SSF53901">
    <property type="entry name" value="Thiolase-like"/>
    <property type="match status" value="2"/>
</dbReference>
<evidence type="ECO:0000256" key="2">
    <source>
        <dbReference type="ARBA" id="ARBA00008467"/>
    </source>
</evidence>
<dbReference type="RefSeq" id="WP_045109820.1">
    <property type="nucleotide sequence ID" value="NZ_CAWRBC010000158.1"/>
</dbReference>
<dbReference type="Gene3D" id="3.40.47.10">
    <property type="match status" value="2"/>
</dbReference>
<dbReference type="InterPro" id="IPR018201">
    <property type="entry name" value="Ketoacyl_synth_AS"/>
</dbReference>
<dbReference type="GO" id="GO:0005829">
    <property type="term" value="C:cytosol"/>
    <property type="evidence" value="ECO:0007669"/>
    <property type="project" value="TreeGrafter"/>
</dbReference>
<keyword evidence="3 4" id="KW-0808">Transferase</keyword>
<protein>
    <submittedName>
        <fullName evidence="5">Putative 3-oxoacyl-[acyl-carrier-protein] synthase II (FabF-like)</fullName>
    </submittedName>
</protein>
<name>A0A090K6V6_9GAMM</name>
<dbReference type="KEGG" id="mvs:MVIS_1503"/>
<evidence type="ECO:0000256" key="3">
    <source>
        <dbReference type="ARBA" id="ARBA00022679"/>
    </source>
</evidence>
<dbReference type="CDD" id="cd00834">
    <property type="entry name" value="KAS_I_II"/>
    <property type="match status" value="1"/>
</dbReference>
<dbReference type="Pfam" id="PF02801">
    <property type="entry name" value="Ketoacyl-synt_C"/>
    <property type="match status" value="1"/>
</dbReference>
<dbReference type="SMART" id="SM00825">
    <property type="entry name" value="PKS_KS"/>
    <property type="match status" value="1"/>
</dbReference>
<sequence length="408" mass="43704">MRRVVVTGMSAVTALGDDWATFKAGLEKGENAVKVMPEWDYLDGLNTRLAAPVLHFEKPAHYKRKQVRSMGRVSLMSTRATELALEQAQLLDHPALKDGRTGISYGSSVGSTEPLVNFSRMMDTGNMSGVTATSYIQTMSHTAPVNVGVFFGLTGRVITTSSACTSGSQGIGYAYEAIKFGRQDLMVAGGAEELCITEAAVFDTLYATSVKNDTPALTPRPFDTDRDGLVIGEGACTLILEELEHALERGATIYAEIIGFGCNSDGKHVTQPTAATMQIAIEQAVKDANVDVAEIGYVCAHGTATDRGDIAETNATANALGKKPISSLKSYLGHTLGACGAIEAWASINMMQDNWFAPTINLDNIAPECGDLDYILGEGREIHTDVVMSNNFAFGGINTSLIFKRWHK</sequence>
<reference evidence="5 6" key="1">
    <citation type="submission" date="2016-11" db="EMBL/GenBank/DDBJ databases">
        <authorList>
            <person name="Jaros S."/>
            <person name="Januszkiewicz K."/>
            <person name="Wedrychowicz H."/>
        </authorList>
    </citation>
    <scope>NUCLEOTIDE SEQUENCE [LARGE SCALE GENOMIC DNA]</scope>
    <source>
        <strain evidence="5">NVI 5450</strain>
    </source>
</reference>
<accession>A0A090K6V6</accession>
<dbReference type="PROSITE" id="PS52004">
    <property type="entry name" value="KS3_2"/>
    <property type="match status" value="1"/>
</dbReference>
<gene>
    <name evidence="5" type="ORF">NVI5450_1053</name>
</gene>
<organism evidence="5 6">
    <name type="scientific">Moritella viscosa</name>
    <dbReference type="NCBI Taxonomy" id="80854"/>
    <lineage>
        <taxon>Bacteria</taxon>
        <taxon>Pseudomonadati</taxon>
        <taxon>Pseudomonadota</taxon>
        <taxon>Gammaproteobacteria</taxon>
        <taxon>Alteromonadales</taxon>
        <taxon>Moritellaceae</taxon>
        <taxon>Moritella</taxon>
    </lineage>
</organism>
<dbReference type="PANTHER" id="PTHR11712:SF325">
    <property type="entry name" value="3-OXOACYL-(ACYL-CARRIER-PROTEIN) SYNTHASE II FABF"/>
    <property type="match status" value="1"/>
</dbReference>
<evidence type="ECO:0000256" key="4">
    <source>
        <dbReference type="RuleBase" id="RU003694"/>
    </source>
</evidence>
<dbReference type="PROSITE" id="PS00606">
    <property type="entry name" value="KS3_1"/>
    <property type="match status" value="1"/>
</dbReference>
<dbReference type="GO" id="GO:0004315">
    <property type="term" value="F:3-oxoacyl-[acyl-carrier-protein] synthase activity"/>
    <property type="evidence" value="ECO:0007669"/>
    <property type="project" value="InterPro"/>
</dbReference>
<dbReference type="PANTHER" id="PTHR11712">
    <property type="entry name" value="POLYKETIDE SYNTHASE-RELATED"/>
    <property type="match status" value="1"/>
</dbReference>
<proteinExistence type="inferred from homology"/>
<evidence type="ECO:0000313" key="5">
    <source>
        <dbReference type="EMBL" id="SGY89933.1"/>
    </source>
</evidence>
<comment type="similarity">
    <text evidence="2 4">Belongs to the thiolase-like superfamily. Beta-ketoacyl-ACP synthases family.</text>
</comment>
<evidence type="ECO:0000313" key="6">
    <source>
        <dbReference type="Proteomes" id="UP000183794"/>
    </source>
</evidence>
<comment type="pathway">
    <text evidence="1">Lipid metabolism; fatty acid biosynthesis.</text>
</comment>
<dbReference type="STRING" id="80854.MVIS_1503"/>
<dbReference type="HOGENOM" id="CLU_000022_69_2_6"/>
<dbReference type="EMBL" id="FPLD01000036">
    <property type="protein sequence ID" value="SGY89933.1"/>
    <property type="molecule type" value="Genomic_DNA"/>
</dbReference>
<dbReference type="GO" id="GO:0006633">
    <property type="term" value="P:fatty acid biosynthetic process"/>
    <property type="evidence" value="ECO:0007669"/>
    <property type="project" value="UniProtKB-UniPathway"/>
</dbReference>
<dbReference type="Proteomes" id="UP000183794">
    <property type="component" value="Unassembled WGS sequence"/>
</dbReference>
<dbReference type="PATRIC" id="fig|80854.5.peg.1595"/>
<dbReference type="InterPro" id="IPR020841">
    <property type="entry name" value="PKS_Beta-ketoAc_synthase_dom"/>
</dbReference>
<dbReference type="InterPro" id="IPR016039">
    <property type="entry name" value="Thiolase-like"/>
</dbReference>
<dbReference type="InterPro" id="IPR014031">
    <property type="entry name" value="Ketoacyl_synth_C"/>
</dbReference>
<dbReference type="OrthoDB" id="9808669at2"/>
<dbReference type="UniPathway" id="UPA00094"/>
<evidence type="ECO:0000256" key="1">
    <source>
        <dbReference type="ARBA" id="ARBA00005194"/>
    </source>
</evidence>
<dbReference type="InterPro" id="IPR000794">
    <property type="entry name" value="Beta-ketoacyl_synthase"/>
</dbReference>
<dbReference type="InterPro" id="IPR014030">
    <property type="entry name" value="Ketoacyl_synth_N"/>
</dbReference>
<dbReference type="NCBIfam" id="NF006587">
    <property type="entry name" value="PRK09116.1"/>
    <property type="match status" value="1"/>
</dbReference>
<dbReference type="Pfam" id="PF00109">
    <property type="entry name" value="ketoacyl-synt"/>
    <property type="match status" value="1"/>
</dbReference>
<dbReference type="FunFam" id="3.40.47.10:FF:000018">
    <property type="entry name" value="3-oxoacyl-[acyl-carrier-protein] synthase 2"/>
    <property type="match status" value="1"/>
</dbReference>
<dbReference type="AlphaFoldDB" id="A0A090K6V6"/>